<dbReference type="Pfam" id="PF20436">
    <property type="entry name" value="LonB_AAA-LID"/>
    <property type="match status" value="1"/>
</dbReference>
<dbReference type="EMBL" id="DRNB01000068">
    <property type="protein sequence ID" value="HHJ63658.1"/>
    <property type="molecule type" value="Genomic_DNA"/>
</dbReference>
<gene>
    <name evidence="5" type="ORF">ENJ61_02000</name>
</gene>
<sequence>MALVRVKPEEAELRFGIRKGTDEVEPAPLFPGQDRVERAFSLALETEREGYNVYVSGPESVGRTTFTLRKLREKAREKPPPEDVCYYHDFHQPMRPRFLLLPPGTGRALSRDVDELLEKLKQSSHRIFESKEFEEEREKRVRDIEAKKEELLRQLTESARRKGLGVIMTPAGFRLLPLVRGQPVPEAELLSNPVLRESYQRSLREFEGEFRDYLRALRDLDHRLADQLRDLRERTARYLVEGLLYKLEEKYRDERVREFLKRLSENLVANIQFFVEWKFVEDNLPLRRFVENNINLFRLKVVVDNWGRDSAPVVHEEMPTFRSLFGYVSHRAEMGILYADFSGIEAGSLHRARGGYLVLRASDVLRNPFLWTALKRVLLHKKIYVSGYPFEEAFPLYVGINPEPVPYRGKIFLIGDPLTFHLLSLFDPEFTRLFKIKAEFASVVKLSDELVEKFPSVLKEIVSSEGLRDLTPDGVEEVLRYASSLAGDRKRISVVFGYITDVLREADALSEGKITGEDIRRAVKEKVYRSNLIEERIREMIAEGKIIIETQGKRCGQVNGLSVLDLGDL</sequence>
<dbReference type="Pfam" id="PF20437">
    <property type="entry name" value="LonC_helical"/>
    <property type="match status" value="1"/>
</dbReference>
<organism evidence="5">
    <name type="scientific">Aquifex aeolicus</name>
    <dbReference type="NCBI Taxonomy" id="63363"/>
    <lineage>
        <taxon>Bacteria</taxon>
        <taxon>Pseudomonadati</taxon>
        <taxon>Aquificota</taxon>
        <taxon>Aquificia</taxon>
        <taxon>Aquificales</taxon>
        <taxon>Aquificaceae</taxon>
        <taxon>Aquifex</taxon>
    </lineage>
</organism>
<dbReference type="Gene3D" id="1.10.8.60">
    <property type="match status" value="1"/>
</dbReference>
<evidence type="ECO:0000259" key="3">
    <source>
        <dbReference type="Pfam" id="PF20436"/>
    </source>
</evidence>
<name>A0A7C5Q7H5_AQUAO</name>
<accession>A0A7C5Q7H5</accession>
<feature type="domain" description="Lon protease AAA" evidence="2">
    <location>
        <begin position="310"/>
        <end position="440"/>
    </location>
</feature>
<keyword evidence="1" id="KW-0175">Coiled coil</keyword>
<feature type="domain" description="Lon-like helical" evidence="4">
    <location>
        <begin position="83"/>
        <end position="116"/>
    </location>
</feature>
<evidence type="ECO:0000313" key="5">
    <source>
        <dbReference type="EMBL" id="HHJ63658.1"/>
    </source>
</evidence>
<proteinExistence type="predicted"/>
<dbReference type="InterPro" id="IPR046844">
    <property type="entry name" value="Lon-like_helical"/>
</dbReference>
<evidence type="ECO:0000259" key="4">
    <source>
        <dbReference type="Pfam" id="PF20437"/>
    </source>
</evidence>
<feature type="non-terminal residue" evidence="5">
    <location>
        <position position="569"/>
    </location>
</feature>
<evidence type="ECO:0000259" key="2">
    <source>
        <dbReference type="Pfam" id="PF13654"/>
    </source>
</evidence>
<evidence type="ECO:0000256" key="1">
    <source>
        <dbReference type="SAM" id="Coils"/>
    </source>
</evidence>
<dbReference type="AlphaFoldDB" id="A0A7C5Q7H5"/>
<dbReference type="Proteomes" id="UP000885792">
    <property type="component" value="Unassembled WGS sequence"/>
</dbReference>
<comment type="caution">
    <text evidence="5">The sequence shown here is derived from an EMBL/GenBank/DDBJ whole genome shotgun (WGS) entry which is preliminary data.</text>
</comment>
<protein>
    <submittedName>
        <fullName evidence="5">Peptidase S16</fullName>
    </submittedName>
</protein>
<dbReference type="Pfam" id="PF13654">
    <property type="entry name" value="AAA_32"/>
    <property type="match status" value="1"/>
</dbReference>
<feature type="coiled-coil region" evidence="1">
    <location>
        <begin position="130"/>
        <end position="161"/>
    </location>
</feature>
<dbReference type="InterPro" id="IPR046843">
    <property type="entry name" value="LonB_AAA-LID"/>
</dbReference>
<feature type="domain" description="LonB AAA+ ATPase LID" evidence="3">
    <location>
        <begin position="470"/>
        <end position="529"/>
    </location>
</feature>
<dbReference type="InterPro" id="IPR027417">
    <property type="entry name" value="P-loop_NTPase"/>
</dbReference>
<reference evidence="5" key="1">
    <citation type="journal article" date="2020" name="mSystems">
        <title>Genome- and Community-Level Interaction Insights into Carbon Utilization and Element Cycling Functions of Hydrothermarchaeota in Hydrothermal Sediment.</title>
        <authorList>
            <person name="Zhou Z."/>
            <person name="Liu Y."/>
            <person name="Xu W."/>
            <person name="Pan J."/>
            <person name="Luo Z.H."/>
            <person name="Li M."/>
        </authorList>
    </citation>
    <scope>NUCLEOTIDE SEQUENCE [LARGE SCALE GENOMIC DNA]</scope>
    <source>
        <strain evidence="5">HyVt-501</strain>
    </source>
</reference>
<dbReference type="InterPro" id="IPR041699">
    <property type="entry name" value="AAA_32"/>
</dbReference>
<dbReference type="Gene3D" id="3.40.50.300">
    <property type="entry name" value="P-loop containing nucleotide triphosphate hydrolases"/>
    <property type="match status" value="2"/>
</dbReference>